<accession>A0A0G1WMV2</accession>
<evidence type="ECO:0000256" key="1">
    <source>
        <dbReference type="SAM" id="MobiDB-lite"/>
    </source>
</evidence>
<protein>
    <submittedName>
        <fullName evidence="2">Uncharacterized protein</fullName>
    </submittedName>
</protein>
<dbReference type="Proteomes" id="UP000034956">
    <property type="component" value="Unassembled WGS sequence"/>
</dbReference>
<dbReference type="EMBL" id="LCPF01000001">
    <property type="protein sequence ID" value="KKU91658.1"/>
    <property type="molecule type" value="Genomic_DNA"/>
</dbReference>
<proteinExistence type="predicted"/>
<gene>
    <name evidence="2" type="ORF">UY23_C0001G0264</name>
</gene>
<comment type="caution">
    <text evidence="2">The sequence shown here is derived from an EMBL/GenBank/DDBJ whole genome shotgun (WGS) entry which is preliminary data.</text>
</comment>
<name>A0A0G1WMV2_9BACT</name>
<evidence type="ECO:0000313" key="3">
    <source>
        <dbReference type="Proteomes" id="UP000034956"/>
    </source>
</evidence>
<evidence type="ECO:0000313" key="2">
    <source>
        <dbReference type="EMBL" id="KKU91658.1"/>
    </source>
</evidence>
<dbReference type="AlphaFoldDB" id="A0A0G1WMV2"/>
<feature type="region of interest" description="Disordered" evidence="1">
    <location>
        <begin position="31"/>
        <end position="61"/>
    </location>
</feature>
<reference evidence="2 3" key="1">
    <citation type="journal article" date="2015" name="Nature">
        <title>rRNA introns, odd ribosomes, and small enigmatic genomes across a large radiation of phyla.</title>
        <authorList>
            <person name="Brown C.T."/>
            <person name="Hug L.A."/>
            <person name="Thomas B.C."/>
            <person name="Sharon I."/>
            <person name="Castelle C.J."/>
            <person name="Singh A."/>
            <person name="Wilkins M.J."/>
            <person name="Williams K.H."/>
            <person name="Banfield J.F."/>
        </authorList>
    </citation>
    <scope>NUCLEOTIDE SEQUENCE [LARGE SCALE GENOMIC DNA]</scope>
</reference>
<sequence>MSRVGLIILLIVLALIVLSIVWPLVFGVPRTEAPTATPDRAFKGPTSTPYITGPSGPPPVQ</sequence>
<organism evidence="2 3">
    <name type="scientific">Candidatus Jorgensenbacteria bacterium GW2011_GWA1_48_11</name>
    <dbReference type="NCBI Taxonomy" id="1618660"/>
    <lineage>
        <taxon>Bacteria</taxon>
        <taxon>Candidatus Joergenseniibacteriota</taxon>
    </lineage>
</organism>